<evidence type="ECO:0000256" key="2">
    <source>
        <dbReference type="ARBA" id="ARBA00023172"/>
    </source>
</evidence>
<accession>A0A8J7MW74</accession>
<dbReference type="GO" id="GO:0015074">
    <property type="term" value="P:DNA integration"/>
    <property type="evidence" value="ECO:0007669"/>
    <property type="project" value="InterPro"/>
</dbReference>
<dbReference type="PROSITE" id="PS51898">
    <property type="entry name" value="TYR_RECOMBINASE"/>
    <property type="match status" value="1"/>
</dbReference>
<evidence type="ECO:0000259" key="3">
    <source>
        <dbReference type="PROSITE" id="PS51898"/>
    </source>
</evidence>
<keyword evidence="1" id="KW-0238">DNA-binding</keyword>
<feature type="domain" description="Tyr recombinase" evidence="3">
    <location>
        <begin position="137"/>
        <end position="303"/>
    </location>
</feature>
<keyword evidence="2" id="KW-0233">DNA recombination</keyword>
<sequence>MITLDWKGDPQELDRLYWMCERGQHPNQKPKAPATSWKALVTAWRSDPRIQRKLSEGTKTSYRRTMDALLVKNADKDVRRTSRQDVRAIHDKLSETPRKADHMLQVIRLLWNYGKTKIDWAIGENPAAGIDLFGKQREFEPWPEWMVNALPSAPSDVQAAAELILGTGQRPSAAIKMRHADFKGEWMWVLDEKNNVRCEVYCPDRLRTFIASTRKRGAYILPKNLTEEKGYSAVEHQFRRWREKLGENAKPYSLHGLRKLAIIQLAEAGCSDAEIQAVTNQSAEMVAYYRAKASKKRLSMAAQRHRDQNRNET</sequence>
<dbReference type="GO" id="GO:0006310">
    <property type="term" value="P:DNA recombination"/>
    <property type="evidence" value="ECO:0007669"/>
    <property type="project" value="UniProtKB-KW"/>
</dbReference>
<name>A0A8J7MW74_9RHOB</name>
<protein>
    <submittedName>
        <fullName evidence="4">Tyrosine-type recombinase/integrase</fullName>
    </submittedName>
</protein>
<dbReference type="InterPro" id="IPR011010">
    <property type="entry name" value="DNA_brk_join_enz"/>
</dbReference>
<proteinExistence type="predicted"/>
<dbReference type="GO" id="GO:0003677">
    <property type="term" value="F:DNA binding"/>
    <property type="evidence" value="ECO:0007669"/>
    <property type="project" value="UniProtKB-KW"/>
</dbReference>
<comment type="caution">
    <text evidence="4">The sequence shown here is derived from an EMBL/GenBank/DDBJ whole genome shotgun (WGS) entry which is preliminary data.</text>
</comment>
<organism evidence="4 5">
    <name type="scientific">Fuscibacter oryzae</name>
    <dbReference type="NCBI Taxonomy" id="2803939"/>
    <lineage>
        <taxon>Bacteria</taxon>
        <taxon>Pseudomonadati</taxon>
        <taxon>Pseudomonadota</taxon>
        <taxon>Alphaproteobacteria</taxon>
        <taxon>Rhodobacterales</taxon>
        <taxon>Paracoccaceae</taxon>
        <taxon>Fuscibacter</taxon>
    </lineage>
</organism>
<evidence type="ECO:0000313" key="5">
    <source>
        <dbReference type="Proteomes" id="UP000619033"/>
    </source>
</evidence>
<evidence type="ECO:0000256" key="1">
    <source>
        <dbReference type="ARBA" id="ARBA00023125"/>
    </source>
</evidence>
<dbReference type="Gene3D" id="1.10.443.10">
    <property type="entry name" value="Intergrase catalytic core"/>
    <property type="match status" value="1"/>
</dbReference>
<dbReference type="InterPro" id="IPR010998">
    <property type="entry name" value="Integrase_recombinase_N"/>
</dbReference>
<evidence type="ECO:0000313" key="4">
    <source>
        <dbReference type="EMBL" id="MBL4928804.1"/>
    </source>
</evidence>
<dbReference type="Gene3D" id="1.10.150.130">
    <property type="match status" value="1"/>
</dbReference>
<dbReference type="SUPFAM" id="SSF56349">
    <property type="entry name" value="DNA breaking-rejoining enzymes"/>
    <property type="match status" value="1"/>
</dbReference>
<dbReference type="AlphaFoldDB" id="A0A8J7MW74"/>
<dbReference type="Pfam" id="PF00589">
    <property type="entry name" value="Phage_integrase"/>
    <property type="match status" value="1"/>
</dbReference>
<dbReference type="RefSeq" id="WP_202661165.1">
    <property type="nucleotide sequence ID" value="NZ_JAESVP010000005.1"/>
</dbReference>
<gene>
    <name evidence="4" type="ORF">JI744_11870</name>
</gene>
<dbReference type="InterPro" id="IPR013762">
    <property type="entry name" value="Integrase-like_cat_sf"/>
</dbReference>
<dbReference type="Proteomes" id="UP000619033">
    <property type="component" value="Unassembled WGS sequence"/>
</dbReference>
<reference evidence="4" key="1">
    <citation type="submission" date="2021-01" db="EMBL/GenBank/DDBJ databases">
        <title>Genome seq and assembly of Tabrizicola sp. KVB23.</title>
        <authorList>
            <person name="Chhetri G."/>
        </authorList>
    </citation>
    <scope>NUCLEOTIDE SEQUENCE</scope>
    <source>
        <strain evidence="4">KVB23</strain>
    </source>
</reference>
<dbReference type="InterPro" id="IPR002104">
    <property type="entry name" value="Integrase_catalytic"/>
</dbReference>
<keyword evidence="5" id="KW-1185">Reference proteome</keyword>
<dbReference type="EMBL" id="JAESVP010000005">
    <property type="protein sequence ID" value="MBL4928804.1"/>
    <property type="molecule type" value="Genomic_DNA"/>
</dbReference>